<proteinExistence type="predicted"/>
<keyword evidence="2" id="KW-1185">Reference proteome</keyword>
<comment type="caution">
    <text evidence="1">The sequence shown here is derived from an EMBL/GenBank/DDBJ whole genome shotgun (WGS) entry which is preliminary data.</text>
</comment>
<gene>
    <name evidence="1" type="ORF">ACFQGH_04025</name>
</gene>
<evidence type="ECO:0000313" key="1">
    <source>
        <dbReference type="EMBL" id="MFC6904362.1"/>
    </source>
</evidence>
<dbReference type="EMBL" id="JBHSXQ010000001">
    <property type="protein sequence ID" value="MFC6904362.1"/>
    <property type="molecule type" value="Genomic_DNA"/>
</dbReference>
<dbReference type="AlphaFoldDB" id="A0ABD5UYU6"/>
<name>A0ABD5UYU6_9EURY</name>
<sequence>MGFDELEARDYKDLVFDLDHMYEPAVIPPIGGKKDYEKVRAYPPVWRAAKSYIDISTELIVIGSRISSHDSRLINAVNEGVEDGDKIRIVSGSGSEEIKSRLKDEINEGEIVTNNLKFGEYMRTLV</sequence>
<accession>A0ABD5UYU6</accession>
<reference evidence="1 2" key="1">
    <citation type="journal article" date="2019" name="Int. J. Syst. Evol. Microbiol.">
        <title>The Global Catalogue of Microorganisms (GCM) 10K type strain sequencing project: providing services to taxonomists for standard genome sequencing and annotation.</title>
        <authorList>
            <consortium name="The Broad Institute Genomics Platform"/>
            <consortium name="The Broad Institute Genome Sequencing Center for Infectious Disease"/>
            <person name="Wu L."/>
            <person name="Ma J."/>
        </authorList>
    </citation>
    <scope>NUCLEOTIDE SEQUENCE [LARGE SCALE GENOMIC DNA]</scope>
    <source>
        <strain evidence="1 2">CGMCC 1.3240</strain>
    </source>
</reference>
<evidence type="ECO:0000313" key="2">
    <source>
        <dbReference type="Proteomes" id="UP001596312"/>
    </source>
</evidence>
<organism evidence="1 2">
    <name type="scientific">Halalkalicoccus tibetensis</name>
    <dbReference type="NCBI Taxonomy" id="175632"/>
    <lineage>
        <taxon>Archaea</taxon>
        <taxon>Methanobacteriati</taxon>
        <taxon>Methanobacteriota</taxon>
        <taxon>Stenosarchaea group</taxon>
        <taxon>Halobacteria</taxon>
        <taxon>Halobacteriales</taxon>
        <taxon>Halococcaceae</taxon>
        <taxon>Halalkalicoccus</taxon>
    </lineage>
</organism>
<dbReference type="RefSeq" id="WP_340602869.1">
    <property type="nucleotide sequence ID" value="NZ_JBBMXV010000001.1"/>
</dbReference>
<dbReference type="Proteomes" id="UP001596312">
    <property type="component" value="Unassembled WGS sequence"/>
</dbReference>
<protein>
    <submittedName>
        <fullName evidence="1">Uncharacterized protein</fullName>
    </submittedName>
</protein>